<evidence type="ECO:0000313" key="3">
    <source>
        <dbReference type="Proteomes" id="UP000499080"/>
    </source>
</evidence>
<organism evidence="1 3">
    <name type="scientific">Araneus ventricosus</name>
    <name type="common">Orbweaver spider</name>
    <name type="synonym">Epeira ventricosa</name>
    <dbReference type="NCBI Taxonomy" id="182803"/>
    <lineage>
        <taxon>Eukaryota</taxon>
        <taxon>Metazoa</taxon>
        <taxon>Ecdysozoa</taxon>
        <taxon>Arthropoda</taxon>
        <taxon>Chelicerata</taxon>
        <taxon>Arachnida</taxon>
        <taxon>Araneae</taxon>
        <taxon>Araneomorphae</taxon>
        <taxon>Entelegynae</taxon>
        <taxon>Araneoidea</taxon>
        <taxon>Araneidae</taxon>
        <taxon>Araneus</taxon>
    </lineage>
</organism>
<evidence type="ECO:0000313" key="1">
    <source>
        <dbReference type="EMBL" id="GBM48432.1"/>
    </source>
</evidence>
<sequence length="445" mass="51500">MNFLQRIQNHLCHESASMSIVVASSEDCPAIRCEKCLNYPVPNVYAFIDEWSKENLCEACELAQLYYELTGDDTIPVPFVLFSIDGIFEKRVHGQPLKRLRAAVCILKALNAPFTQDSPAESPTREMENFLEDYTSALSAARPYEQNLKENERMVLHNVLTHFHQIMNSKELPENKFDFYFQKLVPYVKVCKSDWTPLPTSKPEPTVVGQLLHELHRSQAIRKMFGRYCIPFDIFHVLLGCYACCSDIEAVSNWALDFIVRVCRGHFFWKNYEECGIVQHVQHVLNTEITYKKNTDLYYVKRALQNGEGIESLSENFTKYMQLEKFVREKLLVPSEVVEMVSQNLFPGVLFEKHDMQIAFMIGMGHVANNLDLKTGRVRKGAFAKARRLYNILQKIIGQVESFDAQYTIPWTIDTLKLFMVSNNNINKDLTEIAKVVFQEEEEEE</sequence>
<name>A0A4Y2G3M0_ARAVE</name>
<dbReference type="OrthoDB" id="6432247at2759"/>
<dbReference type="Proteomes" id="UP000499080">
    <property type="component" value="Unassembled WGS sequence"/>
</dbReference>
<keyword evidence="3" id="KW-1185">Reference proteome</keyword>
<accession>A0A4Y2G3M0</accession>
<comment type="caution">
    <text evidence="1">The sequence shown here is derived from an EMBL/GenBank/DDBJ whole genome shotgun (WGS) entry which is preliminary data.</text>
</comment>
<dbReference type="EMBL" id="BGPR01098256">
    <property type="protein sequence ID" value="GBM48476.1"/>
    <property type="molecule type" value="Genomic_DNA"/>
</dbReference>
<reference evidence="1 3" key="1">
    <citation type="journal article" date="2019" name="Sci. Rep.">
        <title>Orb-weaving spider Araneus ventricosus genome elucidates the spidroin gene catalogue.</title>
        <authorList>
            <person name="Kono N."/>
            <person name="Nakamura H."/>
            <person name="Ohtoshi R."/>
            <person name="Moran D.A.P."/>
            <person name="Shinohara A."/>
            <person name="Yoshida Y."/>
            <person name="Fujiwara M."/>
            <person name="Mori M."/>
            <person name="Tomita M."/>
            <person name="Arakawa K."/>
        </authorList>
    </citation>
    <scope>NUCLEOTIDE SEQUENCE [LARGE SCALE GENOMIC DNA]</scope>
</reference>
<gene>
    <name evidence="1" type="ORF">AVEN_247840_1</name>
    <name evidence="2" type="ORF">AVEN_94120_1</name>
</gene>
<protein>
    <submittedName>
        <fullName evidence="1">Uncharacterized protein</fullName>
    </submittedName>
</protein>
<dbReference type="AlphaFoldDB" id="A0A4Y2G3M0"/>
<dbReference type="EMBL" id="BGPR01098250">
    <property type="protein sequence ID" value="GBM48432.1"/>
    <property type="molecule type" value="Genomic_DNA"/>
</dbReference>
<proteinExistence type="predicted"/>
<evidence type="ECO:0000313" key="2">
    <source>
        <dbReference type="EMBL" id="GBM48476.1"/>
    </source>
</evidence>